<dbReference type="AlphaFoldDB" id="A0A841DPG5"/>
<name>A0A841DPG5_9ACTN</name>
<feature type="compositionally biased region" description="Low complexity" evidence="2">
    <location>
        <begin position="63"/>
        <end position="93"/>
    </location>
</feature>
<sequence length="251" mass="25129">MKLGRRRSRGAPSRWGGAVAAAGLCVLATGAYLQFTDAGAEPSPATTAPSATAPSTAAPPTPAQSTTASSTTARSATPRPSSSAPPAAATSRPGQSTTSATHGRVTAGARPTEVKIPTLGVDAPVLAIEPVHAVLTPPSDPSTVGWWSGGAAPGATRGSTVITGHAVHTGGGAFDSLGKLVRGAVVQVATGTGQLQYKVATVTTYRKATLARRAAQVFDQSVAGRLVLVTCEDWNGQVYLSNVVVIALPMA</sequence>
<accession>A0A841DPG5</accession>
<dbReference type="InterPro" id="IPR023365">
    <property type="entry name" value="Sortase_dom-sf"/>
</dbReference>
<keyword evidence="1" id="KW-0378">Hydrolase</keyword>
<gene>
    <name evidence="3" type="ORF">HDA44_003050</name>
</gene>
<dbReference type="EMBL" id="JACHNF010000001">
    <property type="protein sequence ID" value="MBB5979709.1"/>
    <property type="molecule type" value="Genomic_DNA"/>
</dbReference>
<evidence type="ECO:0000256" key="1">
    <source>
        <dbReference type="ARBA" id="ARBA00022801"/>
    </source>
</evidence>
<feature type="compositionally biased region" description="Low complexity" evidence="2">
    <location>
        <begin position="42"/>
        <end position="56"/>
    </location>
</feature>
<dbReference type="GO" id="GO:0016787">
    <property type="term" value="F:hydrolase activity"/>
    <property type="evidence" value="ECO:0007669"/>
    <property type="project" value="UniProtKB-KW"/>
</dbReference>
<feature type="region of interest" description="Disordered" evidence="2">
    <location>
        <begin position="38"/>
        <end position="113"/>
    </location>
</feature>
<dbReference type="RefSeq" id="WP_337906016.1">
    <property type="nucleotide sequence ID" value="NZ_BAAAVN010000006.1"/>
</dbReference>
<comment type="caution">
    <text evidence="3">The sequence shown here is derived from an EMBL/GenBank/DDBJ whole genome shotgun (WGS) entry which is preliminary data.</text>
</comment>
<keyword evidence="4" id="KW-1185">Reference proteome</keyword>
<dbReference type="CDD" id="cd05829">
    <property type="entry name" value="Sortase_F"/>
    <property type="match status" value="1"/>
</dbReference>
<evidence type="ECO:0000313" key="3">
    <source>
        <dbReference type="EMBL" id="MBB5979709.1"/>
    </source>
</evidence>
<dbReference type="Proteomes" id="UP000558997">
    <property type="component" value="Unassembled WGS sequence"/>
</dbReference>
<evidence type="ECO:0000256" key="2">
    <source>
        <dbReference type="SAM" id="MobiDB-lite"/>
    </source>
</evidence>
<proteinExistence type="predicted"/>
<organism evidence="3 4">
    <name type="scientific">Kribbella solani</name>
    <dbReference type="NCBI Taxonomy" id="236067"/>
    <lineage>
        <taxon>Bacteria</taxon>
        <taxon>Bacillati</taxon>
        <taxon>Actinomycetota</taxon>
        <taxon>Actinomycetes</taxon>
        <taxon>Propionibacteriales</taxon>
        <taxon>Kribbellaceae</taxon>
        <taxon>Kribbella</taxon>
    </lineage>
</organism>
<protein>
    <submittedName>
        <fullName evidence="3">LPXTG-site transpeptidase (Sortase) family protein</fullName>
    </submittedName>
</protein>
<dbReference type="Gene3D" id="2.40.260.10">
    <property type="entry name" value="Sortase"/>
    <property type="match status" value="1"/>
</dbReference>
<evidence type="ECO:0000313" key="4">
    <source>
        <dbReference type="Proteomes" id="UP000558997"/>
    </source>
</evidence>
<dbReference type="Pfam" id="PF04203">
    <property type="entry name" value="Sortase"/>
    <property type="match status" value="1"/>
</dbReference>
<reference evidence="3 4" key="1">
    <citation type="submission" date="2020-08" db="EMBL/GenBank/DDBJ databases">
        <title>Sequencing the genomes of 1000 actinobacteria strains.</title>
        <authorList>
            <person name="Klenk H.-P."/>
        </authorList>
    </citation>
    <scope>NUCLEOTIDE SEQUENCE [LARGE SCALE GENOMIC DNA]</scope>
    <source>
        <strain evidence="3 4">DSM 17294</strain>
    </source>
</reference>
<dbReference type="InterPro" id="IPR042001">
    <property type="entry name" value="Sortase_F"/>
</dbReference>
<dbReference type="InterPro" id="IPR005754">
    <property type="entry name" value="Sortase"/>
</dbReference>
<dbReference type="SUPFAM" id="SSF63817">
    <property type="entry name" value="Sortase"/>
    <property type="match status" value="1"/>
</dbReference>